<dbReference type="InterPro" id="IPR041729">
    <property type="entry name" value="Formyl-FH4-Hydrolase_C"/>
</dbReference>
<protein>
    <recommendedName>
        <fullName evidence="3 4">Formyltetrahydrofolate deformylase</fullName>
        <ecNumber evidence="3 4">3.5.1.10</ecNumber>
    </recommendedName>
    <alternativeName>
        <fullName evidence="3">Formyl-FH(4) hydrolase</fullName>
    </alternativeName>
</protein>
<dbReference type="PANTHER" id="PTHR42706">
    <property type="entry name" value="FORMYLTETRAHYDROFOLATE DEFORMYLASE"/>
    <property type="match status" value="1"/>
</dbReference>
<evidence type="ECO:0000256" key="4">
    <source>
        <dbReference type="NCBIfam" id="TIGR00655"/>
    </source>
</evidence>
<dbReference type="Pfam" id="PF00551">
    <property type="entry name" value="Formyl_trans_N"/>
    <property type="match status" value="1"/>
</dbReference>
<keyword evidence="1 3" id="KW-0554">One-carbon metabolism</keyword>
<keyword evidence="2 3" id="KW-0378">Hydrolase</keyword>
<comment type="similarity">
    <text evidence="3">Belongs to the PurU family.</text>
</comment>
<dbReference type="CDD" id="cd04875">
    <property type="entry name" value="ACT_F4HF-DF"/>
    <property type="match status" value="1"/>
</dbReference>
<evidence type="ECO:0000256" key="2">
    <source>
        <dbReference type="ARBA" id="ARBA00022801"/>
    </source>
</evidence>
<evidence type="ECO:0000313" key="7">
    <source>
        <dbReference type="Proteomes" id="UP000185151"/>
    </source>
</evidence>
<dbReference type="PIRSF" id="PIRSF036480">
    <property type="entry name" value="FormyFH4_hydr"/>
    <property type="match status" value="1"/>
</dbReference>
<dbReference type="GO" id="GO:0006730">
    <property type="term" value="P:one-carbon metabolic process"/>
    <property type="evidence" value="ECO:0007669"/>
    <property type="project" value="UniProtKB-KW"/>
</dbReference>
<dbReference type="HAMAP" id="MF_01927">
    <property type="entry name" value="PurU"/>
    <property type="match status" value="1"/>
</dbReference>
<dbReference type="SUPFAM" id="SSF53328">
    <property type="entry name" value="Formyltransferase"/>
    <property type="match status" value="1"/>
</dbReference>
<organism evidence="6 7">
    <name type="scientific">Paraburkholderia phenazinium</name>
    <dbReference type="NCBI Taxonomy" id="60549"/>
    <lineage>
        <taxon>Bacteria</taxon>
        <taxon>Pseudomonadati</taxon>
        <taxon>Pseudomonadota</taxon>
        <taxon>Betaproteobacteria</taxon>
        <taxon>Burkholderiales</taxon>
        <taxon>Burkholderiaceae</taxon>
        <taxon>Paraburkholderia</taxon>
    </lineage>
</organism>
<comment type="function">
    <text evidence="3">Catalyzes the hydrolysis of 10-formyltetrahydrofolate (formyl-FH4) to formate and tetrahydrofolate (FH4).</text>
</comment>
<reference evidence="6 7" key="1">
    <citation type="submission" date="2016-11" db="EMBL/GenBank/DDBJ databases">
        <authorList>
            <person name="Jaros S."/>
            <person name="Januszkiewicz K."/>
            <person name="Wedrychowicz H."/>
        </authorList>
    </citation>
    <scope>NUCLEOTIDE SEQUENCE [LARGE SCALE GENOMIC DNA]</scope>
    <source>
        <strain evidence="6 7">GAS95</strain>
    </source>
</reference>
<dbReference type="InterPro" id="IPR045865">
    <property type="entry name" value="ACT-like_dom_sf"/>
</dbReference>
<dbReference type="OrthoDB" id="9806170at2"/>
<keyword evidence="3" id="KW-0658">Purine biosynthesis</keyword>
<gene>
    <name evidence="3" type="primary">purU</name>
    <name evidence="6" type="ORF">SAMN05444165_1903</name>
</gene>
<comment type="pathway">
    <text evidence="3">Purine metabolism; IMP biosynthesis via de novo pathway; formate from 10-formyl-5,6,7,8-tetrahydrofolate: step 1/1.</text>
</comment>
<dbReference type="SUPFAM" id="SSF55021">
    <property type="entry name" value="ACT-like"/>
    <property type="match status" value="1"/>
</dbReference>
<keyword evidence="7" id="KW-1185">Reference proteome</keyword>
<evidence type="ECO:0000259" key="5">
    <source>
        <dbReference type="Pfam" id="PF00551"/>
    </source>
</evidence>
<dbReference type="EMBL" id="FSRU01000001">
    <property type="protein sequence ID" value="SIO28119.1"/>
    <property type="molecule type" value="Genomic_DNA"/>
</dbReference>
<dbReference type="InterPro" id="IPR004810">
    <property type="entry name" value="PurU"/>
</dbReference>
<name>A0A1N6I815_9BURK</name>
<feature type="active site" evidence="3">
    <location>
        <position position="235"/>
    </location>
</feature>
<dbReference type="Gene3D" id="3.30.70.260">
    <property type="match status" value="1"/>
</dbReference>
<evidence type="ECO:0000256" key="3">
    <source>
        <dbReference type="HAMAP-Rule" id="MF_01927"/>
    </source>
</evidence>
<dbReference type="PANTHER" id="PTHR42706:SF1">
    <property type="entry name" value="FORMYLTETRAHYDROFOLATE DEFORMYLASE 2, MITOCHONDRIAL"/>
    <property type="match status" value="1"/>
</dbReference>
<dbReference type="EC" id="3.5.1.10" evidence="3 4"/>
<proteinExistence type="inferred from homology"/>
<dbReference type="GO" id="GO:0008864">
    <property type="term" value="F:formyltetrahydrofolate deformylase activity"/>
    <property type="evidence" value="ECO:0007669"/>
    <property type="project" value="UniProtKB-UniRule"/>
</dbReference>
<evidence type="ECO:0000256" key="1">
    <source>
        <dbReference type="ARBA" id="ARBA00022563"/>
    </source>
</evidence>
<dbReference type="NCBIfam" id="NF004684">
    <property type="entry name" value="PRK06027.1"/>
    <property type="match status" value="1"/>
</dbReference>
<sequence>MSTASEKKTSDYLFTFECPDRLGILAKVSNLMFEGGAFVTESFHYGDPHTEKFFARMVFDDHVLKTPVEGLQDRVSELAKELEMKFTIRPASYRPKVLIAVSKYDHCLNLLLTKWRAGALAIDIVGVVSNHNDCRSLVEWYGIPFHHYPITPETKPQQEAQILELFASTGAELLVLARYMQILSDDLSRKLEGRAINIHHSFLPGFKGARPYHQAHDRGVKVIGATAHFVTSDLDEGPIIAQEVKAIDHTYTAEDMVLVGHDTEAIALANAVRLFSEGRIFLNGHRTVVL</sequence>
<comment type="catalytic activity">
    <reaction evidence="3">
        <text>(6R)-10-formyltetrahydrofolate + H2O = (6S)-5,6,7,8-tetrahydrofolate + formate + H(+)</text>
        <dbReference type="Rhea" id="RHEA:19833"/>
        <dbReference type="ChEBI" id="CHEBI:15377"/>
        <dbReference type="ChEBI" id="CHEBI:15378"/>
        <dbReference type="ChEBI" id="CHEBI:15740"/>
        <dbReference type="ChEBI" id="CHEBI:57453"/>
        <dbReference type="ChEBI" id="CHEBI:195366"/>
        <dbReference type="EC" id="3.5.1.10"/>
    </reaction>
</comment>
<dbReference type="InterPro" id="IPR044074">
    <property type="entry name" value="PurU_ACT"/>
</dbReference>
<dbReference type="InterPro" id="IPR036477">
    <property type="entry name" value="Formyl_transf_N_sf"/>
</dbReference>
<dbReference type="NCBIfam" id="TIGR00655">
    <property type="entry name" value="PurU"/>
    <property type="match status" value="1"/>
</dbReference>
<feature type="domain" description="Formyl transferase N-terminal" evidence="5">
    <location>
        <begin position="96"/>
        <end position="271"/>
    </location>
</feature>
<accession>A0A1N6I815</accession>
<dbReference type="RefSeq" id="WP_074295427.1">
    <property type="nucleotide sequence ID" value="NZ_FSRU01000001.1"/>
</dbReference>
<dbReference type="PRINTS" id="PR01575">
    <property type="entry name" value="FFH4HYDRLASE"/>
</dbReference>
<dbReference type="Proteomes" id="UP000185151">
    <property type="component" value="Unassembled WGS sequence"/>
</dbReference>
<dbReference type="AlphaFoldDB" id="A0A1N6I815"/>
<dbReference type="Gene3D" id="3.40.50.170">
    <property type="entry name" value="Formyl transferase, N-terminal domain"/>
    <property type="match status" value="1"/>
</dbReference>
<dbReference type="InterPro" id="IPR002376">
    <property type="entry name" value="Formyl_transf_N"/>
</dbReference>
<evidence type="ECO:0000313" key="6">
    <source>
        <dbReference type="EMBL" id="SIO28119.1"/>
    </source>
</evidence>
<dbReference type="UniPathway" id="UPA00074">
    <property type="reaction ID" value="UER00170"/>
</dbReference>
<dbReference type="CDD" id="cd08648">
    <property type="entry name" value="FMT_core_Formyl-FH4-Hydrolase_C"/>
    <property type="match status" value="1"/>
</dbReference>
<dbReference type="GO" id="GO:0006189">
    <property type="term" value="P:'de novo' IMP biosynthetic process"/>
    <property type="evidence" value="ECO:0007669"/>
    <property type="project" value="UniProtKB-UniRule"/>
</dbReference>